<feature type="transmembrane region" description="Helical" evidence="6">
    <location>
        <begin position="211"/>
        <end position="236"/>
    </location>
</feature>
<feature type="transmembrane region" description="Helical" evidence="6">
    <location>
        <begin position="368"/>
        <end position="389"/>
    </location>
</feature>
<reference evidence="9" key="2">
    <citation type="submission" date="2015-06" db="UniProtKB">
        <authorList>
            <consortium name="EnsemblProtists"/>
        </authorList>
    </citation>
    <scope>IDENTIFICATION</scope>
    <source>
        <strain evidence="9">Emoy2</strain>
    </source>
</reference>
<evidence type="ECO:0000256" key="2">
    <source>
        <dbReference type="ARBA" id="ARBA00022692"/>
    </source>
</evidence>
<dbReference type="InterPro" id="IPR011547">
    <property type="entry name" value="SLC26A/SulP_dom"/>
</dbReference>
<feature type="transmembrane region" description="Helical" evidence="6">
    <location>
        <begin position="288"/>
        <end position="307"/>
    </location>
</feature>
<feature type="transmembrane region" description="Helical" evidence="6">
    <location>
        <begin position="248"/>
        <end position="266"/>
    </location>
</feature>
<dbReference type="PROSITE" id="PS50801">
    <property type="entry name" value="STAS"/>
    <property type="match status" value="1"/>
</dbReference>
<dbReference type="CDD" id="cd07042">
    <property type="entry name" value="STAS_SulP_like_sulfate_transporter"/>
    <property type="match status" value="1"/>
</dbReference>
<evidence type="ECO:0008006" key="11">
    <source>
        <dbReference type="Google" id="ProtNLM"/>
    </source>
</evidence>
<dbReference type="PANTHER" id="PTHR43310">
    <property type="entry name" value="SULFATE TRANSPORTER YBAR-RELATED"/>
    <property type="match status" value="1"/>
</dbReference>
<accession>M4B9W3</accession>
<dbReference type="OMA" id="ENEDFWF"/>
<dbReference type="SUPFAM" id="SSF51206">
    <property type="entry name" value="cAMP-binding domain-like"/>
    <property type="match status" value="1"/>
</dbReference>
<evidence type="ECO:0000313" key="9">
    <source>
        <dbReference type="EnsemblProtists" id="HpaP803073"/>
    </source>
</evidence>
<dbReference type="InterPro" id="IPR052706">
    <property type="entry name" value="Membrane-Transporter-like"/>
</dbReference>
<dbReference type="AlphaFoldDB" id="M4B9W3"/>
<protein>
    <recommendedName>
        <fullName evidence="11">Cyclic nucleotide-binding domain-containing protein</fullName>
    </recommendedName>
</protein>
<keyword evidence="10" id="KW-1185">Reference proteome</keyword>
<dbReference type="Pfam" id="PF00027">
    <property type="entry name" value="cNMP_binding"/>
    <property type="match status" value="1"/>
</dbReference>
<name>M4B9W3_HYAAE</name>
<organism evidence="9 10">
    <name type="scientific">Hyaloperonospora arabidopsidis (strain Emoy2)</name>
    <name type="common">Downy mildew agent</name>
    <name type="synonym">Peronospora arabidopsidis</name>
    <dbReference type="NCBI Taxonomy" id="559515"/>
    <lineage>
        <taxon>Eukaryota</taxon>
        <taxon>Sar</taxon>
        <taxon>Stramenopiles</taxon>
        <taxon>Oomycota</taxon>
        <taxon>Peronosporomycetes</taxon>
        <taxon>Peronosporales</taxon>
        <taxon>Peronosporaceae</taxon>
        <taxon>Hyaloperonospora</taxon>
    </lineage>
</organism>
<comment type="subcellular location">
    <subcellularLocation>
        <location evidence="1">Membrane</location>
        <topology evidence="1">Multi-pass membrane protein</topology>
    </subcellularLocation>
</comment>
<sequence length="879" mass="97484">MELLDDKPPPLPQLLRSPRRNAPTPEPSGMIFEPPPLRRDASITSLHFPPAPPVATPSPSGLESLPTTVASAVAASPPCNYAHYGATQLSIESWANSHFPDARDCSRFGWRRGVLDVVQAVPSVAIVVLVNLMICVPFGLSFFPVEWHEMPVPRALGIQMFLLTSAICQFTFVTLSNFDGAICQMMVENVPFMHTISMAIIQELGATNPSVLPTILVTYALSSVVCGLLFFVLGYWKLGNIVYLFPKHIIVGAVGGIGAFVLQSGIENATGRAFDWSWHGVKGLFDQTVVWLWVSSAILALILFFLARRIKSPLFPPLFFVSVPPLFYVVLLLLNISTDTAREHGWFFDRAPNVPFYSLWEQYDFSLVAWHVIPKHFGTVVGLTFFSLMHVPINIPSLSLTIDKEVDINDELVAHGISNTLGGLCGSVQNYLCYSTSALYYKCGGSGRRSGFVIGLILLFFFFVGPSAVSHLPRCMAGCVMMHLGWDLLKEALIDTYVQLDVLELGTVWAIAGTMTFWGMNQGLAVGALLACLTFVMQSARTPTNAPIRGSMSAATLRSNTWRTTDELDVLDRECRKIHVVQLKGHLFFGNINQLSEYVRELFGKGYSPTNCKVEPLLDSKLHEDVRPRLDICWLVLDFTLVVGLDSSAADRLTKIKCACDTHNCKIVFAAVPSAYEKFTIHLIELFGDNGMFYVASDLDSALAWCENGILEKTMVNKGEPVVSTSATNEDESAHIRNLRRFMPGQPLSVQQRLLDYFRMEEVDKDTVVWRQGDTPDRALLLIDGALTAVVEEEAGTTESVSVGSIVGEMCFLTGEKRKTSLIATKHSLVYVLDRKSFAIMLEKDCYLAFLFQGISLRYTSYRLQYVGNRIWETKCLPI</sequence>
<evidence type="ECO:0000259" key="8">
    <source>
        <dbReference type="PROSITE" id="PS50801"/>
    </source>
</evidence>
<dbReference type="InterPro" id="IPR002645">
    <property type="entry name" value="STAS_dom"/>
</dbReference>
<evidence type="ECO:0000256" key="6">
    <source>
        <dbReference type="SAM" id="Phobius"/>
    </source>
</evidence>
<evidence type="ECO:0000313" key="10">
    <source>
        <dbReference type="Proteomes" id="UP000011713"/>
    </source>
</evidence>
<dbReference type="Pfam" id="PF00916">
    <property type="entry name" value="Sulfate_transp"/>
    <property type="match status" value="1"/>
</dbReference>
<proteinExistence type="predicted"/>
<feature type="transmembrane region" description="Helical" evidence="6">
    <location>
        <begin position="314"/>
        <end position="336"/>
    </location>
</feature>
<dbReference type="InParanoid" id="M4B9W3"/>
<evidence type="ECO:0000259" key="7">
    <source>
        <dbReference type="PROSITE" id="PS50042"/>
    </source>
</evidence>
<feature type="transmembrane region" description="Helical" evidence="6">
    <location>
        <begin position="155"/>
        <end position="175"/>
    </location>
</feature>
<dbReference type="PROSITE" id="PS50042">
    <property type="entry name" value="CNMP_BINDING_3"/>
    <property type="match status" value="1"/>
</dbReference>
<dbReference type="InterPro" id="IPR000595">
    <property type="entry name" value="cNMP-bd_dom"/>
</dbReference>
<feature type="domain" description="Cyclic nucleotide-binding" evidence="7">
    <location>
        <begin position="742"/>
        <end position="842"/>
    </location>
</feature>
<dbReference type="PANTHER" id="PTHR43310:SF4">
    <property type="entry name" value="AFR304WP"/>
    <property type="match status" value="1"/>
</dbReference>
<dbReference type="InterPro" id="IPR018490">
    <property type="entry name" value="cNMP-bd_dom_sf"/>
</dbReference>
<dbReference type="Gene3D" id="2.60.120.10">
    <property type="entry name" value="Jelly Rolls"/>
    <property type="match status" value="1"/>
</dbReference>
<dbReference type="EMBL" id="JH598048">
    <property type="status" value="NOT_ANNOTATED_CDS"/>
    <property type="molecule type" value="Genomic_DNA"/>
</dbReference>
<evidence type="ECO:0000256" key="1">
    <source>
        <dbReference type="ARBA" id="ARBA00004141"/>
    </source>
</evidence>
<keyword evidence="4 6" id="KW-0472">Membrane</keyword>
<feature type="domain" description="STAS" evidence="8">
    <location>
        <begin position="580"/>
        <end position="706"/>
    </location>
</feature>
<dbReference type="VEuPathDB" id="FungiDB:HpaG803073"/>
<dbReference type="HOGENOM" id="CLU_003182_0_3_1"/>
<dbReference type="InterPro" id="IPR014710">
    <property type="entry name" value="RmlC-like_jellyroll"/>
</dbReference>
<dbReference type="SUPFAM" id="SSF52091">
    <property type="entry name" value="SpoIIaa-like"/>
    <property type="match status" value="1"/>
</dbReference>
<feature type="transmembrane region" description="Helical" evidence="6">
    <location>
        <begin position="117"/>
        <end position="143"/>
    </location>
</feature>
<dbReference type="CDD" id="cd00038">
    <property type="entry name" value="CAP_ED"/>
    <property type="match status" value="1"/>
</dbReference>
<feature type="transmembrane region" description="Helical" evidence="6">
    <location>
        <begin position="451"/>
        <end position="469"/>
    </location>
</feature>
<dbReference type="EnsemblProtists" id="HpaT803073">
    <property type="protein sequence ID" value="HpaP803073"/>
    <property type="gene ID" value="HpaG803073"/>
</dbReference>
<dbReference type="Gene3D" id="3.30.750.24">
    <property type="entry name" value="STAS domain"/>
    <property type="match status" value="1"/>
</dbReference>
<dbReference type="InterPro" id="IPR036513">
    <property type="entry name" value="STAS_dom_sf"/>
</dbReference>
<dbReference type="Proteomes" id="UP000011713">
    <property type="component" value="Unassembled WGS sequence"/>
</dbReference>
<reference evidence="10" key="1">
    <citation type="journal article" date="2010" name="Science">
        <title>Signatures of adaptation to obligate biotrophy in the Hyaloperonospora arabidopsidis genome.</title>
        <authorList>
            <person name="Baxter L."/>
            <person name="Tripathy S."/>
            <person name="Ishaque N."/>
            <person name="Boot N."/>
            <person name="Cabral A."/>
            <person name="Kemen E."/>
            <person name="Thines M."/>
            <person name="Ah-Fong A."/>
            <person name="Anderson R."/>
            <person name="Badejoko W."/>
            <person name="Bittner-Eddy P."/>
            <person name="Boore J.L."/>
            <person name="Chibucos M.C."/>
            <person name="Coates M."/>
            <person name="Dehal P."/>
            <person name="Delehaunty K."/>
            <person name="Dong S."/>
            <person name="Downton P."/>
            <person name="Dumas B."/>
            <person name="Fabro G."/>
            <person name="Fronick C."/>
            <person name="Fuerstenberg S.I."/>
            <person name="Fulton L."/>
            <person name="Gaulin E."/>
            <person name="Govers F."/>
            <person name="Hughes L."/>
            <person name="Humphray S."/>
            <person name="Jiang R.H."/>
            <person name="Judelson H."/>
            <person name="Kamoun S."/>
            <person name="Kyung K."/>
            <person name="Meijer H."/>
            <person name="Minx P."/>
            <person name="Morris P."/>
            <person name="Nelson J."/>
            <person name="Phuntumart V."/>
            <person name="Qutob D."/>
            <person name="Rehmany A."/>
            <person name="Rougon-Cardoso A."/>
            <person name="Ryden P."/>
            <person name="Torto-Alalibo T."/>
            <person name="Studholme D."/>
            <person name="Wang Y."/>
            <person name="Win J."/>
            <person name="Wood J."/>
            <person name="Clifton S.W."/>
            <person name="Rogers J."/>
            <person name="Van den Ackerveken G."/>
            <person name="Jones J.D."/>
            <person name="McDowell J.M."/>
            <person name="Beynon J."/>
            <person name="Tyler B.M."/>
        </authorList>
    </citation>
    <scope>NUCLEOTIDE SEQUENCE [LARGE SCALE GENOMIC DNA]</scope>
    <source>
        <strain evidence="10">Emoy2</strain>
    </source>
</reference>
<evidence type="ECO:0000256" key="3">
    <source>
        <dbReference type="ARBA" id="ARBA00022989"/>
    </source>
</evidence>
<evidence type="ECO:0000256" key="4">
    <source>
        <dbReference type="ARBA" id="ARBA00023136"/>
    </source>
</evidence>
<dbReference type="STRING" id="559515.M4B9W3"/>
<dbReference type="GO" id="GO:0016020">
    <property type="term" value="C:membrane"/>
    <property type="evidence" value="ECO:0007669"/>
    <property type="project" value="UniProtKB-SubCell"/>
</dbReference>
<dbReference type="eggNOG" id="KOG0236">
    <property type="taxonomic scope" value="Eukaryota"/>
</dbReference>
<dbReference type="Pfam" id="PF01740">
    <property type="entry name" value="STAS"/>
    <property type="match status" value="1"/>
</dbReference>
<evidence type="ECO:0000256" key="5">
    <source>
        <dbReference type="SAM" id="MobiDB-lite"/>
    </source>
</evidence>
<keyword evidence="3 6" id="KW-1133">Transmembrane helix</keyword>
<keyword evidence="2 6" id="KW-0812">Transmembrane</keyword>
<feature type="region of interest" description="Disordered" evidence="5">
    <location>
        <begin position="1"/>
        <end position="35"/>
    </location>
</feature>